<accession>A0ACC0W6L5</accession>
<sequence length="81" mass="9582">MNIHRRHCLALRLVHRHRERKSDSDLTSQERKEQSVNRQRHGDLRDVEPPSDVRFSHNFRDDDTTRKATEDHARSIAEAGT</sequence>
<protein>
    <submittedName>
        <fullName evidence="1">Uncharacterized protein</fullName>
    </submittedName>
</protein>
<proteinExistence type="predicted"/>
<evidence type="ECO:0000313" key="1">
    <source>
        <dbReference type="EMBL" id="KAI9914453.1"/>
    </source>
</evidence>
<organism evidence="1 2">
    <name type="scientific">Peronosclerospora sorghi</name>
    <dbReference type="NCBI Taxonomy" id="230839"/>
    <lineage>
        <taxon>Eukaryota</taxon>
        <taxon>Sar</taxon>
        <taxon>Stramenopiles</taxon>
        <taxon>Oomycota</taxon>
        <taxon>Peronosporomycetes</taxon>
        <taxon>Peronosporales</taxon>
        <taxon>Peronosporaceae</taxon>
        <taxon>Peronosclerospora</taxon>
    </lineage>
</organism>
<dbReference type="EMBL" id="CM047582">
    <property type="protein sequence ID" value="KAI9914453.1"/>
    <property type="molecule type" value="Genomic_DNA"/>
</dbReference>
<gene>
    <name evidence="1" type="ORF">PsorP6_007173</name>
</gene>
<comment type="caution">
    <text evidence="1">The sequence shown here is derived from an EMBL/GenBank/DDBJ whole genome shotgun (WGS) entry which is preliminary data.</text>
</comment>
<reference evidence="1 2" key="1">
    <citation type="journal article" date="2022" name="bioRxiv">
        <title>The genome of the oomycete Peronosclerospora sorghi, a cosmopolitan pathogen of maize and sorghum, is inflated with dispersed pseudogenes.</title>
        <authorList>
            <person name="Fletcher K."/>
            <person name="Martin F."/>
            <person name="Isakeit T."/>
            <person name="Cavanaugh K."/>
            <person name="Magill C."/>
            <person name="Michelmore R."/>
        </authorList>
    </citation>
    <scope>NUCLEOTIDE SEQUENCE [LARGE SCALE GENOMIC DNA]</scope>
    <source>
        <strain evidence="1">P6</strain>
    </source>
</reference>
<dbReference type="Proteomes" id="UP001163321">
    <property type="component" value="Chromosome 3"/>
</dbReference>
<evidence type="ECO:0000313" key="2">
    <source>
        <dbReference type="Proteomes" id="UP001163321"/>
    </source>
</evidence>
<keyword evidence="2" id="KW-1185">Reference proteome</keyword>
<name>A0ACC0W6L5_9STRA</name>